<feature type="transmembrane region" description="Helical" evidence="6">
    <location>
        <begin position="440"/>
        <end position="462"/>
    </location>
</feature>
<feature type="transmembrane region" description="Helical" evidence="6">
    <location>
        <begin position="312"/>
        <end position="332"/>
    </location>
</feature>
<evidence type="ECO:0000256" key="2">
    <source>
        <dbReference type="ARBA" id="ARBA00022475"/>
    </source>
</evidence>
<dbReference type="GO" id="GO:0005886">
    <property type="term" value="C:plasma membrane"/>
    <property type="evidence" value="ECO:0007669"/>
    <property type="project" value="UniProtKB-SubCell"/>
</dbReference>
<gene>
    <name evidence="7" type="ORF">HMPREF9333_00436</name>
</gene>
<evidence type="ECO:0000256" key="6">
    <source>
        <dbReference type="SAM" id="Phobius"/>
    </source>
</evidence>
<dbReference type="Proteomes" id="UP000003011">
    <property type="component" value="Unassembled WGS sequence"/>
</dbReference>
<evidence type="ECO:0000313" key="8">
    <source>
        <dbReference type="Proteomes" id="UP000003011"/>
    </source>
</evidence>
<dbReference type="AlphaFoldDB" id="G5GFU7"/>
<evidence type="ECO:0000256" key="5">
    <source>
        <dbReference type="ARBA" id="ARBA00023136"/>
    </source>
</evidence>
<comment type="subcellular location">
    <subcellularLocation>
        <location evidence="1">Cell membrane</location>
        <topology evidence="1">Multi-pass membrane protein</topology>
    </subcellularLocation>
</comment>
<feature type="transmembrane region" description="Helical" evidence="6">
    <location>
        <begin position="90"/>
        <end position="109"/>
    </location>
</feature>
<keyword evidence="3 6" id="KW-0812">Transmembrane</keyword>
<sequence>MSRDNFKLAKTILITGFGVFISYAINFLLTPYITDNVGIEAYGFVSIAKTAVSYAEIITVALTTFVVRYISISYHKGNMQEAGEYYSSSVLGCILLPGVVFAGALPLILNMEHLLKIPVNLVFSVKILFILVFLNFVFTTIITPLSVGSYIKNRLDLLGTVNILSYLCDAAILIILFFNFEPVIWFLGIGSLSASIVKLAGNLVLKNKLTPNLHFKKSFASFKKVWQMMSNGIWQSVNSVGNVLNSGLDLIVSNLMLSGVETGEISVTKTIVIMFSMLYQVVFQPFQPHMLKSYSTGDMDLFIKDTSKAMKICGYFSNAAFAGFVALGPLYYRLWLPSQNTGLLYMLTMVNISISITEGISHPMYYISTLALKKRMPCIITVLGGAANTLGMYFLLKYTNLGPYAIVLTTAVIMTLINLIFTPIYAAYCIHVKVLKFYKVIIPHIISSALMTAVFKAAVGIIKPHSWLTLIFCAFIMAGAGAVIHAVIMDFKGVAGYIRRTFF</sequence>
<dbReference type="OrthoDB" id="3224024at2"/>
<protein>
    <recommendedName>
        <fullName evidence="9">Polysaccharide biosynthesis protein C-terminal domain-containing protein</fullName>
    </recommendedName>
</protein>
<keyword evidence="2" id="KW-1003">Cell membrane</keyword>
<feature type="transmembrane region" description="Helical" evidence="6">
    <location>
        <begin position="157"/>
        <end position="178"/>
    </location>
</feature>
<reference evidence="7 8" key="1">
    <citation type="submission" date="2011-08" db="EMBL/GenBank/DDBJ databases">
        <title>The Genome Sequence of Johnsonella ignava ATCC 51276.</title>
        <authorList>
            <consortium name="The Broad Institute Genome Sequencing Platform"/>
            <person name="Earl A."/>
            <person name="Ward D."/>
            <person name="Feldgarden M."/>
            <person name="Gevers D."/>
            <person name="Izard J."/>
            <person name="Blanton J.M."/>
            <person name="Baranova O.V."/>
            <person name="Dewhirst F.E."/>
            <person name="Young S.K."/>
            <person name="Zeng Q."/>
            <person name="Gargeya S."/>
            <person name="Fitzgerald M."/>
            <person name="Haas B."/>
            <person name="Abouelleil A."/>
            <person name="Alvarado L."/>
            <person name="Arachchi H.M."/>
            <person name="Berlin A."/>
            <person name="Brown A."/>
            <person name="Chapman S.B."/>
            <person name="Chen Z."/>
            <person name="Dunbar C."/>
            <person name="Freedman E."/>
            <person name="Gearin G."/>
            <person name="Gellesch M."/>
            <person name="Goldberg J."/>
            <person name="Griggs A."/>
            <person name="Gujja S."/>
            <person name="Heiman D."/>
            <person name="Howarth C."/>
            <person name="Larson L."/>
            <person name="Lui A."/>
            <person name="MacDonald P.J.P."/>
            <person name="Montmayeur A."/>
            <person name="Murphy C."/>
            <person name="Neiman D."/>
            <person name="Pearson M."/>
            <person name="Priest M."/>
            <person name="Roberts A."/>
            <person name="Saif S."/>
            <person name="Shea T."/>
            <person name="Shenoy N."/>
            <person name="Sisk P."/>
            <person name="Stolte C."/>
            <person name="Sykes S."/>
            <person name="Wortman J."/>
            <person name="Nusbaum C."/>
            <person name="Birren B."/>
        </authorList>
    </citation>
    <scope>NUCLEOTIDE SEQUENCE [LARGE SCALE GENOMIC DNA]</scope>
    <source>
        <strain evidence="7 8">ATCC 51276</strain>
    </source>
</reference>
<feature type="transmembrane region" description="Helical" evidence="6">
    <location>
        <begin position="53"/>
        <end position="70"/>
    </location>
</feature>
<evidence type="ECO:0000256" key="3">
    <source>
        <dbReference type="ARBA" id="ARBA00022692"/>
    </source>
</evidence>
<feature type="transmembrane region" description="Helical" evidence="6">
    <location>
        <begin position="12"/>
        <end position="33"/>
    </location>
</feature>
<comment type="caution">
    <text evidence="7">The sequence shown here is derived from an EMBL/GenBank/DDBJ whole genome shotgun (WGS) entry which is preliminary data.</text>
</comment>
<proteinExistence type="predicted"/>
<keyword evidence="4 6" id="KW-1133">Transmembrane helix</keyword>
<dbReference type="InterPro" id="IPR002797">
    <property type="entry name" value="Polysacc_synth"/>
</dbReference>
<organism evidence="7 8">
    <name type="scientific">Johnsonella ignava ATCC 51276</name>
    <dbReference type="NCBI Taxonomy" id="679200"/>
    <lineage>
        <taxon>Bacteria</taxon>
        <taxon>Bacillati</taxon>
        <taxon>Bacillota</taxon>
        <taxon>Clostridia</taxon>
        <taxon>Lachnospirales</taxon>
        <taxon>Lachnospiraceae</taxon>
        <taxon>Johnsonella</taxon>
    </lineage>
</organism>
<dbReference type="EMBL" id="ACZL01000009">
    <property type="protein sequence ID" value="EHI56371.1"/>
    <property type="molecule type" value="Genomic_DNA"/>
</dbReference>
<feature type="transmembrane region" description="Helical" evidence="6">
    <location>
        <begin position="121"/>
        <end position="145"/>
    </location>
</feature>
<dbReference type="PANTHER" id="PTHR30250">
    <property type="entry name" value="PST FAMILY PREDICTED COLANIC ACID TRANSPORTER"/>
    <property type="match status" value="1"/>
</dbReference>
<keyword evidence="8" id="KW-1185">Reference proteome</keyword>
<dbReference type="PANTHER" id="PTHR30250:SF26">
    <property type="entry name" value="PSMA PROTEIN"/>
    <property type="match status" value="1"/>
</dbReference>
<dbReference type="Pfam" id="PF01943">
    <property type="entry name" value="Polysacc_synt"/>
    <property type="match status" value="1"/>
</dbReference>
<feature type="transmembrane region" description="Helical" evidence="6">
    <location>
        <begin position="402"/>
        <end position="428"/>
    </location>
</feature>
<feature type="transmembrane region" description="Helical" evidence="6">
    <location>
        <begin position="184"/>
        <end position="205"/>
    </location>
</feature>
<accession>G5GFU7</accession>
<dbReference type="InterPro" id="IPR050833">
    <property type="entry name" value="Poly_Biosynth_Transport"/>
</dbReference>
<evidence type="ECO:0008006" key="9">
    <source>
        <dbReference type="Google" id="ProtNLM"/>
    </source>
</evidence>
<dbReference type="STRING" id="679200.HMPREF9333_00436"/>
<name>G5GFU7_9FIRM</name>
<dbReference type="HOGENOM" id="CLU_039594_1_0_9"/>
<keyword evidence="5 6" id="KW-0472">Membrane</keyword>
<dbReference type="eggNOG" id="COG2244">
    <property type="taxonomic scope" value="Bacteria"/>
</dbReference>
<evidence type="ECO:0000256" key="1">
    <source>
        <dbReference type="ARBA" id="ARBA00004651"/>
    </source>
</evidence>
<feature type="transmembrane region" description="Helical" evidence="6">
    <location>
        <begin position="378"/>
        <end position="396"/>
    </location>
</feature>
<dbReference type="RefSeq" id="WP_005539497.1">
    <property type="nucleotide sequence ID" value="NZ_JH378829.1"/>
</dbReference>
<evidence type="ECO:0000256" key="4">
    <source>
        <dbReference type="ARBA" id="ARBA00022989"/>
    </source>
</evidence>
<evidence type="ECO:0000313" key="7">
    <source>
        <dbReference type="EMBL" id="EHI56371.1"/>
    </source>
</evidence>
<feature type="transmembrane region" description="Helical" evidence="6">
    <location>
        <begin position="344"/>
        <end position="366"/>
    </location>
</feature>
<feature type="transmembrane region" description="Helical" evidence="6">
    <location>
        <begin position="468"/>
        <end position="491"/>
    </location>
</feature>